<accession>E6K4Y5</accession>
<sequence length="40" mass="4809">MREFRGKVYQNGFTTVWISTVFMLCPFECGYPQSYWSGYE</sequence>
<name>E6K4Y5_9BACT</name>
<organism evidence="1 2">
    <name type="scientific">Segatella buccae ATCC 33574</name>
    <dbReference type="NCBI Taxonomy" id="873513"/>
    <lineage>
        <taxon>Bacteria</taxon>
        <taxon>Pseudomonadati</taxon>
        <taxon>Bacteroidota</taxon>
        <taxon>Bacteroidia</taxon>
        <taxon>Bacteroidales</taxon>
        <taxon>Prevotellaceae</taxon>
        <taxon>Segatella</taxon>
    </lineage>
</organism>
<dbReference type="Proteomes" id="UP000003112">
    <property type="component" value="Unassembled WGS sequence"/>
</dbReference>
<reference evidence="1 2" key="1">
    <citation type="submission" date="2010-10" db="EMBL/GenBank/DDBJ databases">
        <authorList>
            <person name="Muzny D."/>
            <person name="Qin X."/>
            <person name="Deng J."/>
            <person name="Jiang H."/>
            <person name="Liu Y."/>
            <person name="Qu J."/>
            <person name="Song X.-Z."/>
            <person name="Zhang L."/>
            <person name="Thornton R."/>
            <person name="Coyle M."/>
            <person name="Francisco L."/>
            <person name="Jackson L."/>
            <person name="Javaid M."/>
            <person name="Korchina V."/>
            <person name="Kovar C."/>
            <person name="Mata R."/>
            <person name="Mathew T."/>
            <person name="Ngo R."/>
            <person name="Nguyen L."/>
            <person name="Nguyen N."/>
            <person name="Okwuonu G."/>
            <person name="Ongeri F."/>
            <person name="Pham C."/>
            <person name="Simmons D."/>
            <person name="Wilczek-Boney K."/>
            <person name="Hale W."/>
            <person name="Jakkamsetti A."/>
            <person name="Pham P."/>
            <person name="Ruth R."/>
            <person name="San Lucas F."/>
            <person name="Warren J."/>
            <person name="Zhang J."/>
            <person name="Zhao Z."/>
            <person name="Zhou C."/>
            <person name="Zhu D."/>
            <person name="Lee S."/>
            <person name="Bess C."/>
            <person name="Blankenburg K."/>
            <person name="Forbes L."/>
            <person name="Fu Q."/>
            <person name="Gubbala S."/>
            <person name="Hirani K."/>
            <person name="Jayaseelan J.C."/>
            <person name="Lara F."/>
            <person name="Munidasa M."/>
            <person name="Palculict T."/>
            <person name="Patil S."/>
            <person name="Pu L.-L."/>
            <person name="Saada N."/>
            <person name="Tang L."/>
            <person name="Weissenberger G."/>
            <person name="Zhu Y."/>
            <person name="Hemphill L."/>
            <person name="Shang Y."/>
            <person name="Youmans B."/>
            <person name="Ayvaz T."/>
            <person name="Ross M."/>
            <person name="Santibanez J."/>
            <person name="Aqrawi P."/>
            <person name="Gross S."/>
            <person name="Joshi V."/>
            <person name="Fowler G."/>
            <person name="Nazareth L."/>
            <person name="Reid J."/>
            <person name="Worley K."/>
            <person name="Petrosino J."/>
            <person name="Highlander S."/>
            <person name="Gibbs R."/>
        </authorList>
    </citation>
    <scope>NUCLEOTIDE SEQUENCE [LARGE SCALE GENOMIC DNA]</scope>
    <source>
        <strain evidence="1 2">ATCC 33574</strain>
    </source>
</reference>
<dbReference type="STRING" id="873513.HMPREF6485_0703"/>
<dbReference type="EMBL" id="AEPD01000015">
    <property type="protein sequence ID" value="EFU31310.1"/>
    <property type="molecule type" value="Genomic_DNA"/>
</dbReference>
<dbReference type="HOGENOM" id="CLU_3294191_0_0_10"/>
<gene>
    <name evidence="1" type="ORF">HMPREF6485_0703</name>
</gene>
<comment type="caution">
    <text evidence="1">The sequence shown here is derived from an EMBL/GenBank/DDBJ whole genome shotgun (WGS) entry which is preliminary data.</text>
</comment>
<evidence type="ECO:0000313" key="2">
    <source>
        <dbReference type="Proteomes" id="UP000003112"/>
    </source>
</evidence>
<protein>
    <submittedName>
        <fullName evidence="1">Uncharacterized protein</fullName>
    </submittedName>
</protein>
<keyword evidence="2" id="KW-1185">Reference proteome</keyword>
<evidence type="ECO:0000313" key="1">
    <source>
        <dbReference type="EMBL" id="EFU31310.1"/>
    </source>
</evidence>
<dbReference type="AlphaFoldDB" id="E6K4Y5"/>
<proteinExistence type="predicted"/>